<dbReference type="Proteomes" id="UP000054926">
    <property type="component" value="Unassembled WGS sequence"/>
</dbReference>
<organism evidence="1 2">
    <name type="scientific">Legionella steelei</name>
    <dbReference type="NCBI Taxonomy" id="947033"/>
    <lineage>
        <taxon>Bacteria</taxon>
        <taxon>Pseudomonadati</taxon>
        <taxon>Pseudomonadota</taxon>
        <taxon>Gammaproteobacteria</taxon>
        <taxon>Legionellales</taxon>
        <taxon>Legionellaceae</taxon>
        <taxon>Legionella</taxon>
    </lineage>
</organism>
<reference evidence="1 2" key="1">
    <citation type="submission" date="2015-11" db="EMBL/GenBank/DDBJ databases">
        <title>Genomic analysis of 38 Legionella species identifies large and diverse effector repertoires.</title>
        <authorList>
            <person name="Burstein D."/>
            <person name="Amaro F."/>
            <person name="Zusman T."/>
            <person name="Lifshitz Z."/>
            <person name="Cohen O."/>
            <person name="Gilbert J.A."/>
            <person name="Pupko T."/>
            <person name="Shuman H.A."/>
            <person name="Segal G."/>
        </authorList>
    </citation>
    <scope>NUCLEOTIDE SEQUENCE [LARGE SCALE GENOMIC DNA]</scope>
    <source>
        <strain evidence="1 2">IMVS3376</strain>
    </source>
</reference>
<gene>
    <name evidence="1" type="ORF">Lste_0862</name>
</gene>
<evidence type="ECO:0000313" key="2">
    <source>
        <dbReference type="Proteomes" id="UP000054926"/>
    </source>
</evidence>
<dbReference type="EMBL" id="LNYY01000019">
    <property type="protein sequence ID" value="KTD67704.1"/>
    <property type="molecule type" value="Genomic_DNA"/>
</dbReference>
<keyword evidence="2" id="KW-1185">Reference proteome</keyword>
<name>A0A0W0ZFA8_9GAMM</name>
<proteinExistence type="predicted"/>
<dbReference type="OrthoDB" id="10000868at2"/>
<dbReference type="STRING" id="947033.Lste_0862"/>
<protein>
    <submittedName>
        <fullName evidence="1">Uncharacterized protein</fullName>
    </submittedName>
</protein>
<sequence length="295" mass="33721">MKILINGKPISLTQLLTEHGIKNDGKKKISVKSGYLFEDSLIDRIMDLEAQLAKMLPKEPPIPQEPSHTEQEYIPFEGPASIWVDDNRDDSDKYRTVQKPAEQYQREMKKYMADLGVHKELSQQYKEQVSKIQSTPQYLRMAEELQALNQVHKAYSAAPKIPEWQEVKSNLIKAINDSGTSRKGGERIRAEIDRLEQLDLDPETKIARTIDFMLQEYRHILRSGLTGMSSSETGSRLAANLQNFSQKLGIELPKSLEKGQPLTLQSLRDNGKINEALYDHMTTSIEEDHGKRLNF</sequence>
<dbReference type="PATRIC" id="fig|947033.5.peg.919"/>
<dbReference type="AlphaFoldDB" id="A0A0W0ZFA8"/>
<evidence type="ECO:0000313" key="1">
    <source>
        <dbReference type="EMBL" id="KTD67704.1"/>
    </source>
</evidence>
<accession>A0A0W0ZFA8</accession>
<dbReference type="RefSeq" id="WP_058509857.1">
    <property type="nucleotide sequence ID" value="NZ_DAIOMV010000018.1"/>
</dbReference>
<comment type="caution">
    <text evidence="1">The sequence shown here is derived from an EMBL/GenBank/DDBJ whole genome shotgun (WGS) entry which is preliminary data.</text>
</comment>